<dbReference type="AlphaFoldDB" id="A0A3E1NYY3"/>
<name>A0A3E1NYY3_9BACT</name>
<sequence>MYKLSAHTLYIQDRPYLFFEVVSSAIFLMIYLGIGHLLLWIYYLFCTGRDYAPDYPAFQEDISFSFFF</sequence>
<gene>
    <name evidence="2" type="ORF">DXN04_19240</name>
</gene>
<dbReference type="EMBL" id="QTJV01000007">
    <property type="protein sequence ID" value="RFM33167.1"/>
    <property type="molecule type" value="Genomic_DNA"/>
</dbReference>
<reference evidence="2 3" key="1">
    <citation type="submission" date="2018-08" db="EMBL/GenBank/DDBJ databases">
        <title>Chitinophaga sp. K20C18050901, a novel bacterium isolated from forest soil.</title>
        <authorList>
            <person name="Wang C."/>
        </authorList>
    </citation>
    <scope>NUCLEOTIDE SEQUENCE [LARGE SCALE GENOMIC DNA]</scope>
    <source>
        <strain evidence="2 3">K20C18050901</strain>
    </source>
</reference>
<evidence type="ECO:0000256" key="1">
    <source>
        <dbReference type="SAM" id="Phobius"/>
    </source>
</evidence>
<organism evidence="2 3">
    <name type="scientific">Chitinophaga silvisoli</name>
    <dbReference type="NCBI Taxonomy" id="2291814"/>
    <lineage>
        <taxon>Bacteria</taxon>
        <taxon>Pseudomonadati</taxon>
        <taxon>Bacteroidota</taxon>
        <taxon>Chitinophagia</taxon>
        <taxon>Chitinophagales</taxon>
        <taxon>Chitinophagaceae</taxon>
        <taxon>Chitinophaga</taxon>
    </lineage>
</organism>
<proteinExistence type="predicted"/>
<accession>A0A3E1NYY3</accession>
<evidence type="ECO:0000313" key="2">
    <source>
        <dbReference type="EMBL" id="RFM33167.1"/>
    </source>
</evidence>
<protein>
    <submittedName>
        <fullName evidence="2">Uncharacterized protein</fullName>
    </submittedName>
</protein>
<keyword evidence="1" id="KW-0812">Transmembrane</keyword>
<feature type="transmembrane region" description="Helical" evidence="1">
    <location>
        <begin position="21"/>
        <end position="45"/>
    </location>
</feature>
<keyword evidence="1" id="KW-1133">Transmembrane helix</keyword>
<keyword evidence="3" id="KW-1185">Reference proteome</keyword>
<keyword evidence="1" id="KW-0472">Membrane</keyword>
<evidence type="ECO:0000313" key="3">
    <source>
        <dbReference type="Proteomes" id="UP000261174"/>
    </source>
</evidence>
<dbReference type="Proteomes" id="UP000261174">
    <property type="component" value="Unassembled WGS sequence"/>
</dbReference>
<comment type="caution">
    <text evidence="2">The sequence shown here is derived from an EMBL/GenBank/DDBJ whole genome shotgun (WGS) entry which is preliminary data.</text>
</comment>